<evidence type="ECO:0000256" key="3">
    <source>
        <dbReference type="ARBA" id="ARBA00022741"/>
    </source>
</evidence>
<evidence type="ECO:0000256" key="7">
    <source>
        <dbReference type="SAM" id="MobiDB-lite"/>
    </source>
</evidence>
<proteinExistence type="predicted"/>
<feature type="region of interest" description="Disordered" evidence="7">
    <location>
        <begin position="492"/>
        <end position="559"/>
    </location>
</feature>
<evidence type="ECO:0000256" key="1">
    <source>
        <dbReference type="ARBA" id="ARBA00022527"/>
    </source>
</evidence>
<feature type="region of interest" description="Disordered" evidence="7">
    <location>
        <begin position="389"/>
        <end position="415"/>
    </location>
</feature>
<name>A0A7S2F922_9STRA</name>
<dbReference type="SUPFAM" id="SSF56112">
    <property type="entry name" value="Protein kinase-like (PK-like)"/>
    <property type="match status" value="1"/>
</dbReference>
<accession>A0A7S2F922</accession>
<feature type="compositionally biased region" description="Polar residues" evidence="7">
    <location>
        <begin position="548"/>
        <end position="559"/>
    </location>
</feature>
<dbReference type="PROSITE" id="PS00107">
    <property type="entry name" value="PROTEIN_KINASE_ATP"/>
    <property type="match status" value="1"/>
</dbReference>
<dbReference type="Pfam" id="PF00069">
    <property type="entry name" value="Pkinase"/>
    <property type="match status" value="1"/>
</dbReference>
<dbReference type="PANTHER" id="PTHR24349">
    <property type="entry name" value="SERINE/THREONINE-PROTEIN KINASE"/>
    <property type="match status" value="1"/>
</dbReference>
<evidence type="ECO:0000256" key="5">
    <source>
        <dbReference type="ARBA" id="ARBA00022840"/>
    </source>
</evidence>
<dbReference type="InterPro" id="IPR011009">
    <property type="entry name" value="Kinase-like_dom_sf"/>
</dbReference>
<keyword evidence="1" id="KW-0723">Serine/threonine-protein kinase</keyword>
<keyword evidence="3 6" id="KW-0547">Nucleotide-binding</keyword>
<evidence type="ECO:0000256" key="6">
    <source>
        <dbReference type="PROSITE-ProRule" id="PRU10141"/>
    </source>
</evidence>
<reference evidence="9" key="1">
    <citation type="submission" date="2021-01" db="EMBL/GenBank/DDBJ databases">
        <authorList>
            <person name="Corre E."/>
            <person name="Pelletier E."/>
            <person name="Niang G."/>
            <person name="Scheremetjew M."/>
            <person name="Finn R."/>
            <person name="Kale V."/>
            <person name="Holt S."/>
            <person name="Cochrane G."/>
            <person name="Meng A."/>
            <person name="Brown T."/>
            <person name="Cohen L."/>
        </authorList>
    </citation>
    <scope>NUCLEOTIDE SEQUENCE</scope>
    <source>
        <strain evidence="9">CCMP1381</strain>
    </source>
</reference>
<protein>
    <recommendedName>
        <fullName evidence="8">Protein kinase domain-containing protein</fullName>
    </recommendedName>
</protein>
<dbReference type="InterPro" id="IPR000719">
    <property type="entry name" value="Prot_kinase_dom"/>
</dbReference>
<dbReference type="AlphaFoldDB" id="A0A7S2F922"/>
<dbReference type="InterPro" id="IPR017441">
    <property type="entry name" value="Protein_kinase_ATP_BS"/>
</dbReference>
<evidence type="ECO:0000256" key="2">
    <source>
        <dbReference type="ARBA" id="ARBA00022679"/>
    </source>
</evidence>
<dbReference type="EMBL" id="HBGS01007238">
    <property type="protein sequence ID" value="CAD9379179.1"/>
    <property type="molecule type" value="Transcribed_RNA"/>
</dbReference>
<dbReference type="PROSITE" id="PS00108">
    <property type="entry name" value="PROTEIN_KINASE_ST"/>
    <property type="match status" value="1"/>
</dbReference>
<dbReference type="GO" id="GO:0004674">
    <property type="term" value="F:protein serine/threonine kinase activity"/>
    <property type="evidence" value="ECO:0007669"/>
    <property type="project" value="UniProtKB-KW"/>
</dbReference>
<gene>
    <name evidence="9" type="ORF">DSPE1174_LOCUS3746</name>
</gene>
<dbReference type="Gene3D" id="1.10.510.10">
    <property type="entry name" value="Transferase(Phosphotransferase) domain 1"/>
    <property type="match status" value="1"/>
</dbReference>
<keyword evidence="5 6" id="KW-0067">ATP-binding</keyword>
<dbReference type="GO" id="GO:0005524">
    <property type="term" value="F:ATP binding"/>
    <property type="evidence" value="ECO:0007669"/>
    <property type="project" value="UniProtKB-UniRule"/>
</dbReference>
<keyword evidence="2" id="KW-0808">Transferase</keyword>
<evidence type="ECO:0000313" key="9">
    <source>
        <dbReference type="EMBL" id="CAD9379179.1"/>
    </source>
</evidence>
<dbReference type="InterPro" id="IPR050205">
    <property type="entry name" value="CDPK_Ser/Thr_kinases"/>
</dbReference>
<sequence length="559" mass="62460">MGANGSCKNREKNVLELEPVDLAHGYPNQKYLYGHRIPTDHLPPDTFEHMSKKQFLGGGSWAKVYRVRRISDGKVFAVKRIRKFMHMSWDGWQAEPRMASLRGEIEALNAIAGKNHCSGLEGAYDGPNVLMLVLELAPQGDLMRHIQESGHFSERNASCLATQILVAVEHCHNCGVVHRDIKPENILVMQSNPPILRLSDFGSAAFWQEGDEPLTGVHGSPFYAAPEINFGDNKGGYDRQVDIWSVGLSLYVMVAGFPVDPQWVWQLLLSGEHEKLPNLNNTSSSFLNLLKDMLQTNPVNRTPVKMLSKSEWMLQPRAVYKDADLGESRTSASLVDRHRQLQRATFCLLQSMLSKDDLLTLQGLIDRSIPRWRAATEQQEAHRIAKLSAQSISGDGSSANNSPPRTPPTPEMFPAGHKMPATYCVRFSRMVELLNTMGKHEVAMKLNALTTGLGGAQGPALNLHQLFEEAKQETKEPHGSWWSIYQQTPRLGLGLNATPPPPRPNPMIDQKEWLKDRDRGEPPCGDRRDTREPPIPPIGDYRLKHKSQSLTALMSTTTG</sequence>
<keyword evidence="4" id="KW-0418">Kinase</keyword>
<feature type="compositionally biased region" description="Basic and acidic residues" evidence="7">
    <location>
        <begin position="509"/>
        <end position="532"/>
    </location>
</feature>
<dbReference type="PROSITE" id="PS50011">
    <property type="entry name" value="PROTEIN_KINASE_DOM"/>
    <property type="match status" value="1"/>
</dbReference>
<feature type="domain" description="Protein kinase" evidence="8">
    <location>
        <begin position="50"/>
        <end position="313"/>
    </location>
</feature>
<evidence type="ECO:0000256" key="4">
    <source>
        <dbReference type="ARBA" id="ARBA00022777"/>
    </source>
</evidence>
<feature type="binding site" evidence="6">
    <location>
        <position position="83"/>
    </location>
    <ligand>
        <name>ATP</name>
        <dbReference type="ChEBI" id="CHEBI:30616"/>
    </ligand>
</feature>
<organism evidence="9">
    <name type="scientific">Octactis speculum</name>
    <dbReference type="NCBI Taxonomy" id="3111310"/>
    <lineage>
        <taxon>Eukaryota</taxon>
        <taxon>Sar</taxon>
        <taxon>Stramenopiles</taxon>
        <taxon>Ochrophyta</taxon>
        <taxon>Dictyochophyceae</taxon>
        <taxon>Dictyochales</taxon>
        <taxon>Dictyochaceae</taxon>
        <taxon>Octactis</taxon>
    </lineage>
</organism>
<dbReference type="SMART" id="SM00220">
    <property type="entry name" value="S_TKc"/>
    <property type="match status" value="1"/>
</dbReference>
<dbReference type="InterPro" id="IPR008271">
    <property type="entry name" value="Ser/Thr_kinase_AS"/>
</dbReference>
<feature type="compositionally biased region" description="Polar residues" evidence="7">
    <location>
        <begin position="389"/>
        <end position="402"/>
    </location>
</feature>
<evidence type="ECO:0000259" key="8">
    <source>
        <dbReference type="PROSITE" id="PS50011"/>
    </source>
</evidence>